<feature type="signal peptide" evidence="5">
    <location>
        <begin position="1"/>
        <end position="23"/>
    </location>
</feature>
<evidence type="ECO:0000256" key="2">
    <source>
        <dbReference type="ARBA" id="ARBA00023136"/>
    </source>
</evidence>
<accession>A0ABW4MGJ3</accession>
<dbReference type="EMBL" id="JBHUEL010000012">
    <property type="protein sequence ID" value="MFD1768017.1"/>
    <property type="molecule type" value="Genomic_DNA"/>
</dbReference>
<evidence type="ECO:0000313" key="7">
    <source>
        <dbReference type="EMBL" id="MFD1768017.1"/>
    </source>
</evidence>
<dbReference type="Pfam" id="PF00691">
    <property type="entry name" value="OmpA"/>
    <property type="match status" value="1"/>
</dbReference>
<dbReference type="PANTHER" id="PTHR30329:SF21">
    <property type="entry name" value="LIPOPROTEIN YIAD-RELATED"/>
    <property type="match status" value="1"/>
</dbReference>
<evidence type="ECO:0000256" key="1">
    <source>
        <dbReference type="ARBA" id="ARBA00004442"/>
    </source>
</evidence>
<dbReference type="SUPFAM" id="SSF103088">
    <property type="entry name" value="OmpA-like"/>
    <property type="match status" value="1"/>
</dbReference>
<evidence type="ECO:0000259" key="6">
    <source>
        <dbReference type="PROSITE" id="PS51123"/>
    </source>
</evidence>
<comment type="subcellular location">
    <subcellularLocation>
        <location evidence="1">Cell outer membrane</location>
    </subcellularLocation>
</comment>
<dbReference type="InterPro" id="IPR006665">
    <property type="entry name" value="OmpA-like"/>
</dbReference>
<dbReference type="Gene3D" id="3.30.1330.60">
    <property type="entry name" value="OmpA-like domain"/>
    <property type="match status" value="1"/>
</dbReference>
<keyword evidence="3" id="KW-0998">Cell outer membrane</keyword>
<evidence type="ECO:0000256" key="5">
    <source>
        <dbReference type="SAM" id="SignalP"/>
    </source>
</evidence>
<reference evidence="8" key="1">
    <citation type="journal article" date="2019" name="Int. J. Syst. Evol. Microbiol.">
        <title>The Global Catalogue of Microorganisms (GCM) 10K type strain sequencing project: providing services to taxonomists for standard genome sequencing and annotation.</title>
        <authorList>
            <consortium name="The Broad Institute Genomics Platform"/>
            <consortium name="The Broad Institute Genome Sequencing Center for Infectious Disease"/>
            <person name="Wu L."/>
            <person name="Ma J."/>
        </authorList>
    </citation>
    <scope>NUCLEOTIDE SEQUENCE [LARGE SCALE GENOMIC DNA]</scope>
    <source>
        <strain evidence="8">CGMCC 1.12449</strain>
    </source>
</reference>
<keyword evidence="2 4" id="KW-0472">Membrane</keyword>
<feature type="domain" description="OmpA-like" evidence="6">
    <location>
        <begin position="124"/>
        <end position="241"/>
    </location>
</feature>
<dbReference type="PANTHER" id="PTHR30329">
    <property type="entry name" value="STATOR ELEMENT OF FLAGELLAR MOTOR COMPLEX"/>
    <property type="match status" value="1"/>
</dbReference>
<dbReference type="InterPro" id="IPR006664">
    <property type="entry name" value="OMP_bac"/>
</dbReference>
<dbReference type="Proteomes" id="UP001597215">
    <property type="component" value="Unassembled WGS sequence"/>
</dbReference>
<evidence type="ECO:0000256" key="3">
    <source>
        <dbReference type="ARBA" id="ARBA00023237"/>
    </source>
</evidence>
<organism evidence="7 8">
    <name type="scientific">Sphingorhabdus buctiana</name>
    <dbReference type="NCBI Taxonomy" id="1508805"/>
    <lineage>
        <taxon>Bacteria</taxon>
        <taxon>Pseudomonadati</taxon>
        <taxon>Pseudomonadota</taxon>
        <taxon>Alphaproteobacteria</taxon>
        <taxon>Sphingomonadales</taxon>
        <taxon>Sphingomonadaceae</taxon>
        <taxon>Sphingorhabdus</taxon>
    </lineage>
</organism>
<feature type="chain" id="PRO_5045615483" evidence="5">
    <location>
        <begin position="24"/>
        <end position="242"/>
    </location>
</feature>
<name>A0ABW4MGJ3_9SPHN</name>
<protein>
    <submittedName>
        <fullName evidence="7">OmpA family protein</fullName>
    </submittedName>
</protein>
<evidence type="ECO:0000256" key="4">
    <source>
        <dbReference type="PROSITE-ProRule" id="PRU00473"/>
    </source>
</evidence>
<dbReference type="PRINTS" id="PR01021">
    <property type="entry name" value="OMPADOMAIN"/>
</dbReference>
<dbReference type="RefSeq" id="WP_381516211.1">
    <property type="nucleotide sequence ID" value="NZ_JBHUEL010000012.1"/>
</dbReference>
<dbReference type="InterPro" id="IPR036737">
    <property type="entry name" value="OmpA-like_sf"/>
</dbReference>
<dbReference type="CDD" id="cd07185">
    <property type="entry name" value="OmpA_C-like"/>
    <property type="match status" value="1"/>
</dbReference>
<comment type="caution">
    <text evidence="7">The sequence shown here is derived from an EMBL/GenBank/DDBJ whole genome shotgun (WGS) entry which is preliminary data.</text>
</comment>
<dbReference type="PROSITE" id="PS51123">
    <property type="entry name" value="OMPA_2"/>
    <property type="match status" value="1"/>
</dbReference>
<proteinExistence type="predicted"/>
<evidence type="ECO:0000313" key="8">
    <source>
        <dbReference type="Proteomes" id="UP001597215"/>
    </source>
</evidence>
<dbReference type="InterPro" id="IPR050330">
    <property type="entry name" value="Bact_OuterMem_StrucFunc"/>
</dbReference>
<keyword evidence="5" id="KW-0732">Signal</keyword>
<keyword evidence="8" id="KW-1185">Reference proteome</keyword>
<gene>
    <name evidence="7" type="ORF">ACFSAG_14325</name>
</gene>
<sequence>MKKKLLAAGGIALTMFSGGTAYAQASPRSPLNDLGMSELRSELRTRHDAAVAMTQDSNVVRSTDSKFQWASEAKAWCGIAVGYAKSSTKDEESINKCDAFYARMNAAPPPPPAAPYVPPPAPPEPACTASRATEVFFDWNVDMPAGEAETTLAAIAQNRTQCGWGPLTITGHADKSGGDAYNAKLSQRRADNIAAALERLGVPRGDMTVVAKGEGQPKVDTADGVREPANRRVEILAQERGN</sequence>